<dbReference type="GO" id="GO:0016705">
    <property type="term" value="F:oxidoreductase activity, acting on paired donors, with incorporation or reduction of molecular oxygen"/>
    <property type="evidence" value="ECO:0007669"/>
    <property type="project" value="InterPro"/>
</dbReference>
<accession>A0AAV8XAH3</accession>
<evidence type="ECO:0000313" key="8">
    <source>
        <dbReference type="EMBL" id="KAJ8935923.1"/>
    </source>
</evidence>
<dbReference type="InterPro" id="IPR001128">
    <property type="entry name" value="Cyt_P450"/>
</dbReference>
<dbReference type="SUPFAM" id="SSF48264">
    <property type="entry name" value="Cytochrome P450"/>
    <property type="match status" value="1"/>
</dbReference>
<dbReference type="PANTHER" id="PTHR24279:SF120">
    <property type="entry name" value="CYTOCHROME P450"/>
    <property type="match status" value="1"/>
</dbReference>
<dbReference type="EMBL" id="JAPWTK010000813">
    <property type="protein sequence ID" value="KAJ8935923.1"/>
    <property type="molecule type" value="Genomic_DNA"/>
</dbReference>
<dbReference type="Pfam" id="PF00067">
    <property type="entry name" value="p450"/>
    <property type="match status" value="1"/>
</dbReference>
<sequence>MRPVNIEIESTYTTSFLLYHLAKYPNVQSRLHEEACKLLPSHDSPVTDDVLRQAVFAKAVLKESLRLRPISIGIGRVLQSDAEFSGYLVPKNP</sequence>
<evidence type="ECO:0000256" key="4">
    <source>
        <dbReference type="ARBA" id="ARBA00022723"/>
    </source>
</evidence>
<organism evidence="8 9">
    <name type="scientific">Aromia moschata</name>
    <dbReference type="NCBI Taxonomy" id="1265417"/>
    <lineage>
        <taxon>Eukaryota</taxon>
        <taxon>Metazoa</taxon>
        <taxon>Ecdysozoa</taxon>
        <taxon>Arthropoda</taxon>
        <taxon>Hexapoda</taxon>
        <taxon>Insecta</taxon>
        <taxon>Pterygota</taxon>
        <taxon>Neoptera</taxon>
        <taxon>Endopterygota</taxon>
        <taxon>Coleoptera</taxon>
        <taxon>Polyphaga</taxon>
        <taxon>Cucujiformia</taxon>
        <taxon>Chrysomeloidea</taxon>
        <taxon>Cerambycidae</taxon>
        <taxon>Cerambycinae</taxon>
        <taxon>Callichromatini</taxon>
        <taxon>Aromia</taxon>
    </lineage>
</organism>
<evidence type="ECO:0000256" key="7">
    <source>
        <dbReference type="ARBA" id="ARBA00023033"/>
    </source>
</evidence>
<dbReference type="GO" id="GO:0005506">
    <property type="term" value="F:iron ion binding"/>
    <property type="evidence" value="ECO:0007669"/>
    <property type="project" value="InterPro"/>
</dbReference>
<keyword evidence="5" id="KW-0560">Oxidoreductase</keyword>
<keyword evidence="7" id="KW-0503">Monooxygenase</keyword>
<gene>
    <name evidence="8" type="ORF">NQ318_007064</name>
</gene>
<comment type="similarity">
    <text evidence="2">Belongs to the cytochrome P450 family.</text>
</comment>
<evidence type="ECO:0000256" key="1">
    <source>
        <dbReference type="ARBA" id="ARBA00001971"/>
    </source>
</evidence>
<reference evidence="8" key="1">
    <citation type="journal article" date="2023" name="Insect Mol. Biol.">
        <title>Genome sequencing provides insights into the evolution of gene families encoding plant cell wall-degrading enzymes in longhorned beetles.</title>
        <authorList>
            <person name="Shin N.R."/>
            <person name="Okamura Y."/>
            <person name="Kirsch R."/>
            <person name="Pauchet Y."/>
        </authorList>
    </citation>
    <scope>NUCLEOTIDE SEQUENCE</scope>
    <source>
        <strain evidence="8">AMC_N1</strain>
    </source>
</reference>
<evidence type="ECO:0008006" key="10">
    <source>
        <dbReference type="Google" id="ProtNLM"/>
    </source>
</evidence>
<name>A0AAV8XAH3_9CUCU</name>
<dbReference type="GO" id="GO:0004497">
    <property type="term" value="F:monooxygenase activity"/>
    <property type="evidence" value="ECO:0007669"/>
    <property type="project" value="UniProtKB-KW"/>
</dbReference>
<dbReference type="Proteomes" id="UP001162162">
    <property type="component" value="Unassembled WGS sequence"/>
</dbReference>
<proteinExistence type="inferred from homology"/>
<dbReference type="PANTHER" id="PTHR24279">
    <property type="entry name" value="CYTOCHROME P450"/>
    <property type="match status" value="1"/>
</dbReference>
<dbReference type="GO" id="GO:0020037">
    <property type="term" value="F:heme binding"/>
    <property type="evidence" value="ECO:0007669"/>
    <property type="project" value="InterPro"/>
</dbReference>
<evidence type="ECO:0000256" key="2">
    <source>
        <dbReference type="ARBA" id="ARBA00010617"/>
    </source>
</evidence>
<dbReference type="Gene3D" id="1.10.630.10">
    <property type="entry name" value="Cytochrome P450"/>
    <property type="match status" value="1"/>
</dbReference>
<protein>
    <recommendedName>
        <fullName evidence="10">Cytochrome P450</fullName>
    </recommendedName>
</protein>
<keyword evidence="3" id="KW-0349">Heme</keyword>
<comment type="caution">
    <text evidence="8">The sequence shown here is derived from an EMBL/GenBank/DDBJ whole genome shotgun (WGS) entry which is preliminary data.</text>
</comment>
<dbReference type="AlphaFoldDB" id="A0AAV8XAH3"/>
<evidence type="ECO:0000313" key="9">
    <source>
        <dbReference type="Proteomes" id="UP001162162"/>
    </source>
</evidence>
<keyword evidence="9" id="KW-1185">Reference proteome</keyword>
<keyword evidence="4" id="KW-0479">Metal-binding</keyword>
<evidence type="ECO:0000256" key="5">
    <source>
        <dbReference type="ARBA" id="ARBA00023002"/>
    </source>
</evidence>
<evidence type="ECO:0000256" key="3">
    <source>
        <dbReference type="ARBA" id="ARBA00022617"/>
    </source>
</evidence>
<dbReference type="InterPro" id="IPR050479">
    <property type="entry name" value="CYP11_CYP27_families"/>
</dbReference>
<keyword evidence="6" id="KW-0408">Iron</keyword>
<evidence type="ECO:0000256" key="6">
    <source>
        <dbReference type="ARBA" id="ARBA00023004"/>
    </source>
</evidence>
<dbReference type="InterPro" id="IPR036396">
    <property type="entry name" value="Cyt_P450_sf"/>
</dbReference>
<comment type="cofactor">
    <cofactor evidence="1">
        <name>heme</name>
        <dbReference type="ChEBI" id="CHEBI:30413"/>
    </cofactor>
</comment>